<proteinExistence type="predicted"/>
<organism evidence="2">
    <name type="scientific">Schizaphis graminum</name>
    <name type="common">Green bug aphid</name>
    <dbReference type="NCBI Taxonomy" id="13262"/>
    <lineage>
        <taxon>Eukaryota</taxon>
        <taxon>Metazoa</taxon>
        <taxon>Ecdysozoa</taxon>
        <taxon>Arthropoda</taxon>
        <taxon>Hexapoda</taxon>
        <taxon>Insecta</taxon>
        <taxon>Pterygota</taxon>
        <taxon>Neoptera</taxon>
        <taxon>Paraneoptera</taxon>
        <taxon>Hemiptera</taxon>
        <taxon>Sternorrhyncha</taxon>
        <taxon>Aphidomorpha</taxon>
        <taxon>Aphidoidea</taxon>
        <taxon>Aphididae</taxon>
        <taxon>Aphidini</taxon>
        <taxon>Schizaphis</taxon>
    </lineage>
</organism>
<gene>
    <name evidence="2" type="ORF">g.1418</name>
</gene>
<accession>A0A2S2P2L9</accession>
<reference evidence="2" key="1">
    <citation type="submission" date="2018-04" db="EMBL/GenBank/DDBJ databases">
        <title>Transcriptome of Schizaphis graminum biotype I.</title>
        <authorList>
            <person name="Scully E.D."/>
            <person name="Geib S.M."/>
            <person name="Palmer N.A."/>
            <person name="Koch K."/>
            <person name="Bradshaw J."/>
            <person name="Heng-Moss T."/>
            <person name="Sarath G."/>
        </authorList>
    </citation>
    <scope>NUCLEOTIDE SEQUENCE</scope>
</reference>
<protein>
    <recommendedName>
        <fullName evidence="3">BED-type domain-containing protein</fullName>
    </recommendedName>
</protein>
<feature type="compositionally biased region" description="Polar residues" evidence="1">
    <location>
        <begin position="19"/>
        <end position="29"/>
    </location>
</feature>
<name>A0A2S2P2L9_SCHGA</name>
<feature type="region of interest" description="Disordered" evidence="1">
    <location>
        <begin position="19"/>
        <end position="42"/>
    </location>
</feature>
<evidence type="ECO:0008006" key="3">
    <source>
        <dbReference type="Google" id="ProtNLM"/>
    </source>
</evidence>
<dbReference type="EMBL" id="GGMR01010839">
    <property type="protein sequence ID" value="MBY23458.1"/>
    <property type="molecule type" value="Transcribed_RNA"/>
</dbReference>
<dbReference type="AlphaFoldDB" id="A0A2S2P2L9"/>
<sequence>MLQTETAYCLFQHFVSTMSSQLSESSDGYNTEDKKKRGLPKKRKLQYKHKYNSLWPNEYKWICSSSKGEHFFKCKTCKNYYKGGIAAVKKHETTSNHIINSSSAKLPSVHQLVSNKN</sequence>
<evidence type="ECO:0000313" key="2">
    <source>
        <dbReference type="EMBL" id="MBY23458.1"/>
    </source>
</evidence>
<evidence type="ECO:0000256" key="1">
    <source>
        <dbReference type="SAM" id="MobiDB-lite"/>
    </source>
</evidence>